<dbReference type="Gene3D" id="3.30.2000.40">
    <property type="entry name" value="Myoviridae tail sheath stabiliser"/>
    <property type="match status" value="1"/>
</dbReference>
<feature type="region of interest" description="Disordered" evidence="1">
    <location>
        <begin position="212"/>
        <end position="234"/>
    </location>
</feature>
<sequence>MFSNFSYKDGKGNLTQIPVMYGDITRQVGHIIRDNSENKIPSAPRISVYVTGLAMDRTRTADATYVGKIHLRERAYDSSNEEYLNTQGQNYTVERLMPTPFNLDVNVDIWSTNTEQKLQIIEQILTLFNPSLEIQTTDNYIDWTSLSVVNLENIQFSTRSIPIGTESEIDVGQLTFQTPIWLSPPAKVKKLGVITAIVMSIFDETKGTIDLGDSQPELKAHDDSESQDLKGDPVTGKSFKTDTVALAITTYKDYDAIVTNNIVVLGDKGIAGEINWRTVLESLPGEYIAGLSKIYLNRLDLGSVIGTIALNDLDETQLIVNWDTDTIPTNSIFVGPAITKGTIDYIIDPTRTNPTDLKQSGIRVLLLGDIGADINTDGADAWKDTSGNDLVASTNDIIEWDNNAWTIVFNASENDGSDSTVDIKYATNLNTGIQYKWDGTAWTLSF</sequence>
<evidence type="ECO:0000313" key="2">
    <source>
        <dbReference type="EMBL" id="SVB21630.1"/>
    </source>
</evidence>
<feature type="compositionally biased region" description="Basic and acidic residues" evidence="1">
    <location>
        <begin position="216"/>
        <end position="231"/>
    </location>
</feature>
<proteinExistence type="predicted"/>
<evidence type="ECO:0000256" key="1">
    <source>
        <dbReference type="SAM" id="MobiDB-lite"/>
    </source>
</evidence>
<name>A0A382C6G6_9ZZZZ</name>
<dbReference type="EMBL" id="UINC01033020">
    <property type="protein sequence ID" value="SVB21630.1"/>
    <property type="molecule type" value="Genomic_DNA"/>
</dbReference>
<reference evidence="2" key="1">
    <citation type="submission" date="2018-05" db="EMBL/GenBank/DDBJ databases">
        <authorList>
            <person name="Lanie J.A."/>
            <person name="Ng W.-L."/>
            <person name="Kazmierczak K.M."/>
            <person name="Andrzejewski T.M."/>
            <person name="Davidsen T.M."/>
            <person name="Wayne K.J."/>
            <person name="Tettelin H."/>
            <person name="Glass J.I."/>
            <person name="Rusch D."/>
            <person name="Podicherti R."/>
            <person name="Tsui H.-C.T."/>
            <person name="Winkler M.E."/>
        </authorList>
    </citation>
    <scope>NUCLEOTIDE SEQUENCE</scope>
</reference>
<protein>
    <submittedName>
        <fullName evidence="2">Uncharacterized protein</fullName>
    </submittedName>
</protein>
<dbReference type="AlphaFoldDB" id="A0A382C6G6"/>
<feature type="non-terminal residue" evidence="2">
    <location>
        <position position="446"/>
    </location>
</feature>
<gene>
    <name evidence="2" type="ORF">METZ01_LOCUS174484</name>
</gene>
<accession>A0A382C6G6</accession>
<dbReference type="InterPro" id="IPR038553">
    <property type="entry name" value="T4-gp15_tss_sf"/>
</dbReference>
<organism evidence="2">
    <name type="scientific">marine metagenome</name>
    <dbReference type="NCBI Taxonomy" id="408172"/>
    <lineage>
        <taxon>unclassified sequences</taxon>
        <taxon>metagenomes</taxon>
        <taxon>ecological metagenomes</taxon>
    </lineage>
</organism>
<dbReference type="InterPro" id="IPR031997">
    <property type="entry name" value="T4-gp15_tss"/>
</dbReference>
<dbReference type="Pfam" id="PF16724">
    <property type="entry name" value="T4-gp15_tss"/>
    <property type="match status" value="1"/>
</dbReference>